<dbReference type="PANTHER" id="PTHR44846">
    <property type="entry name" value="MANNOSYL-D-GLYCERATE TRANSPORT/METABOLISM SYSTEM REPRESSOR MNGR-RELATED"/>
    <property type="match status" value="1"/>
</dbReference>
<sequence length="237" mass="27449">MKRNKVKYLAIYEELQQQIINGDYLVGDLMPAEPDLQKRYNVSRITVRHAVQLLVDEGYVERIHGVGTIVLSQKKSLQLQNLLSFSEENKEHNIQSTLFSFEASIPASPLVCSQLDLPKNAMVSCHERIRWIDEIPIGFQRVYCPSSIPLFAEELSSVDASLYQLFRIKGYMVKKANETIESVVANEELAKILKVAENSPLLYVQRVTRDEQDRLIEYAEFFYRGDRYRYNVQLEIP</sequence>
<dbReference type="InterPro" id="IPR011663">
    <property type="entry name" value="UTRA"/>
</dbReference>
<evidence type="ECO:0000313" key="5">
    <source>
        <dbReference type="EMBL" id="RHW29921.1"/>
    </source>
</evidence>
<dbReference type="PANTHER" id="PTHR44846:SF1">
    <property type="entry name" value="MANNOSYL-D-GLYCERATE TRANSPORT_METABOLISM SYSTEM REPRESSOR MNGR-RELATED"/>
    <property type="match status" value="1"/>
</dbReference>
<dbReference type="Proteomes" id="UP000285456">
    <property type="component" value="Unassembled WGS sequence"/>
</dbReference>
<dbReference type="GO" id="GO:0003677">
    <property type="term" value="F:DNA binding"/>
    <property type="evidence" value="ECO:0007669"/>
    <property type="project" value="UniProtKB-KW"/>
</dbReference>
<protein>
    <submittedName>
        <fullName evidence="5">GntR family transcriptional regulator</fullName>
    </submittedName>
</protein>
<evidence type="ECO:0000259" key="4">
    <source>
        <dbReference type="PROSITE" id="PS50949"/>
    </source>
</evidence>
<keyword evidence="1" id="KW-0805">Transcription regulation</keyword>
<dbReference type="InterPro" id="IPR036390">
    <property type="entry name" value="WH_DNA-bd_sf"/>
</dbReference>
<dbReference type="SMART" id="SM00345">
    <property type="entry name" value="HTH_GNTR"/>
    <property type="match status" value="1"/>
</dbReference>
<dbReference type="Pfam" id="PF07702">
    <property type="entry name" value="UTRA"/>
    <property type="match status" value="1"/>
</dbReference>
<dbReference type="EMBL" id="QWEH01000018">
    <property type="protein sequence ID" value="RHW29921.1"/>
    <property type="molecule type" value="Genomic_DNA"/>
</dbReference>
<dbReference type="SUPFAM" id="SSF46785">
    <property type="entry name" value="Winged helix' DNA-binding domain"/>
    <property type="match status" value="1"/>
</dbReference>
<dbReference type="SUPFAM" id="SSF64288">
    <property type="entry name" value="Chorismate lyase-like"/>
    <property type="match status" value="1"/>
</dbReference>
<evidence type="ECO:0000256" key="2">
    <source>
        <dbReference type="ARBA" id="ARBA00023125"/>
    </source>
</evidence>
<dbReference type="GO" id="GO:0045892">
    <property type="term" value="P:negative regulation of DNA-templated transcription"/>
    <property type="evidence" value="ECO:0007669"/>
    <property type="project" value="TreeGrafter"/>
</dbReference>
<feature type="domain" description="HTH gntR-type" evidence="4">
    <location>
        <begin position="5"/>
        <end position="73"/>
    </location>
</feature>
<keyword evidence="3" id="KW-0804">Transcription</keyword>
<dbReference type="Gene3D" id="3.40.1410.10">
    <property type="entry name" value="Chorismate lyase-like"/>
    <property type="match status" value="1"/>
</dbReference>
<reference evidence="5 6" key="1">
    <citation type="journal article" date="2007" name="Int. J. Syst. Evol. Microbiol.">
        <title>Oceanobacillus profundus sp. nov., isolated from a deep-sea sediment core.</title>
        <authorList>
            <person name="Kim Y.G."/>
            <person name="Choi D.H."/>
            <person name="Hyun S."/>
            <person name="Cho B.C."/>
        </authorList>
    </citation>
    <scope>NUCLEOTIDE SEQUENCE [LARGE SCALE GENOMIC DNA]</scope>
    <source>
        <strain evidence="5 6">DSM 18246</strain>
    </source>
</reference>
<dbReference type="GO" id="GO:0003700">
    <property type="term" value="F:DNA-binding transcription factor activity"/>
    <property type="evidence" value="ECO:0007669"/>
    <property type="project" value="InterPro"/>
</dbReference>
<dbReference type="InterPro" id="IPR036388">
    <property type="entry name" value="WH-like_DNA-bd_sf"/>
</dbReference>
<keyword evidence="6" id="KW-1185">Reference proteome</keyword>
<organism evidence="5 6">
    <name type="scientific">Oceanobacillus profundus</name>
    <dbReference type="NCBI Taxonomy" id="372463"/>
    <lineage>
        <taxon>Bacteria</taxon>
        <taxon>Bacillati</taxon>
        <taxon>Bacillota</taxon>
        <taxon>Bacilli</taxon>
        <taxon>Bacillales</taxon>
        <taxon>Bacillaceae</taxon>
        <taxon>Oceanobacillus</taxon>
    </lineage>
</organism>
<comment type="caution">
    <text evidence="5">The sequence shown here is derived from an EMBL/GenBank/DDBJ whole genome shotgun (WGS) entry which is preliminary data.</text>
</comment>
<dbReference type="OrthoDB" id="9815017at2"/>
<evidence type="ECO:0000313" key="6">
    <source>
        <dbReference type="Proteomes" id="UP000285456"/>
    </source>
</evidence>
<evidence type="ECO:0000256" key="1">
    <source>
        <dbReference type="ARBA" id="ARBA00023015"/>
    </source>
</evidence>
<keyword evidence="2" id="KW-0238">DNA-binding</keyword>
<accession>A0A417YBH4</accession>
<gene>
    <name evidence="5" type="ORF">D1B32_19915</name>
</gene>
<evidence type="ECO:0000256" key="3">
    <source>
        <dbReference type="ARBA" id="ARBA00023163"/>
    </source>
</evidence>
<dbReference type="InterPro" id="IPR000524">
    <property type="entry name" value="Tscrpt_reg_HTH_GntR"/>
</dbReference>
<dbReference type="InterPro" id="IPR028978">
    <property type="entry name" value="Chorismate_lyase_/UTRA_dom_sf"/>
</dbReference>
<proteinExistence type="predicted"/>
<dbReference type="Pfam" id="PF00392">
    <property type="entry name" value="GntR"/>
    <property type="match status" value="1"/>
</dbReference>
<dbReference type="AlphaFoldDB" id="A0A417YBH4"/>
<dbReference type="PRINTS" id="PR00035">
    <property type="entry name" value="HTHGNTR"/>
</dbReference>
<name>A0A417YBH4_9BACI</name>
<dbReference type="PROSITE" id="PS50949">
    <property type="entry name" value="HTH_GNTR"/>
    <property type="match status" value="1"/>
</dbReference>
<dbReference type="RefSeq" id="WP_095313814.1">
    <property type="nucleotide sequence ID" value="NZ_JAMAWL010000015.1"/>
</dbReference>
<dbReference type="Gene3D" id="1.10.10.10">
    <property type="entry name" value="Winged helix-like DNA-binding domain superfamily/Winged helix DNA-binding domain"/>
    <property type="match status" value="1"/>
</dbReference>
<dbReference type="InterPro" id="IPR050679">
    <property type="entry name" value="Bact_HTH_transcr_reg"/>
</dbReference>
<dbReference type="SMART" id="SM00866">
    <property type="entry name" value="UTRA"/>
    <property type="match status" value="1"/>
</dbReference>
<dbReference type="CDD" id="cd07377">
    <property type="entry name" value="WHTH_GntR"/>
    <property type="match status" value="1"/>
</dbReference>